<dbReference type="InterPro" id="IPR051431">
    <property type="entry name" value="TFIID_subunit_9"/>
</dbReference>
<dbReference type="InterPro" id="IPR003162">
    <property type="entry name" value="TFIID-31"/>
</dbReference>
<evidence type="ECO:0000256" key="4">
    <source>
        <dbReference type="ARBA" id="ARBA00023163"/>
    </source>
</evidence>
<feature type="region of interest" description="Disordered" evidence="6">
    <location>
        <begin position="161"/>
        <end position="204"/>
    </location>
</feature>
<dbReference type="EMBL" id="CP119908">
    <property type="protein sequence ID" value="WFD18485.1"/>
    <property type="molecule type" value="Genomic_DNA"/>
</dbReference>
<dbReference type="GO" id="GO:0046982">
    <property type="term" value="F:protein heterodimerization activity"/>
    <property type="evidence" value="ECO:0007669"/>
    <property type="project" value="InterPro"/>
</dbReference>
<name>A0AAF0E3Z8_9BASI</name>
<gene>
    <name evidence="7" type="primary">TAF9</name>
    <name evidence="7" type="ORF">MCAP1_000689</name>
</gene>
<evidence type="ECO:0000256" key="6">
    <source>
        <dbReference type="SAM" id="MobiDB-lite"/>
    </source>
</evidence>
<dbReference type="PANTHER" id="PTHR48068">
    <property type="entry name" value="TAF9 RNA POLYMERASE II, TATA BOX-BINDING PROTEIN (TBP)-ASSOCIATED FACTOR"/>
    <property type="match status" value="1"/>
</dbReference>
<organism evidence="7 8">
    <name type="scientific">Malassezia caprae</name>
    <dbReference type="NCBI Taxonomy" id="1381934"/>
    <lineage>
        <taxon>Eukaryota</taxon>
        <taxon>Fungi</taxon>
        <taxon>Dikarya</taxon>
        <taxon>Basidiomycota</taxon>
        <taxon>Ustilaginomycotina</taxon>
        <taxon>Malasseziomycetes</taxon>
        <taxon>Malasseziales</taxon>
        <taxon>Malasseziaceae</taxon>
        <taxon>Malassezia</taxon>
    </lineage>
</organism>
<dbReference type="Gene3D" id="1.10.20.10">
    <property type="entry name" value="Histone, subunit A"/>
    <property type="match status" value="1"/>
</dbReference>
<keyword evidence="8" id="KW-1185">Reference proteome</keyword>
<evidence type="ECO:0000256" key="2">
    <source>
        <dbReference type="ARBA" id="ARBA00007646"/>
    </source>
</evidence>
<dbReference type="GO" id="GO:0000124">
    <property type="term" value="C:SAGA complex"/>
    <property type="evidence" value="ECO:0007669"/>
    <property type="project" value="TreeGrafter"/>
</dbReference>
<sequence>MSATKAHANAETDTNHAPVPRDVRLVSLILASMGIEDVEPAVLVQLLEFAHRYTTQVLQDALVYADHASSRQGGSNISIDDVQLAIQSRVNYSFTQPPPKEMLLSLATSLNSVPLPPVSNRSGIRLPPPEYCLTNMNFAIVPDPPPETQFGNTIVQPAISAQPMEVKENETTEDTSMTDAGAQGAGAGETHGAKRALEEDEDYD</sequence>
<comment type="similarity">
    <text evidence="2">Belongs to the TAF9 family.</text>
</comment>
<dbReference type="GO" id="GO:0005669">
    <property type="term" value="C:transcription factor TFIID complex"/>
    <property type="evidence" value="ECO:0007669"/>
    <property type="project" value="TreeGrafter"/>
</dbReference>
<accession>A0AAF0E3Z8</accession>
<dbReference type="InterPro" id="IPR009072">
    <property type="entry name" value="Histone-fold"/>
</dbReference>
<dbReference type="SUPFAM" id="SSF47113">
    <property type="entry name" value="Histone-fold"/>
    <property type="match status" value="1"/>
</dbReference>
<dbReference type="GO" id="GO:0051123">
    <property type="term" value="P:RNA polymerase II preinitiation complex assembly"/>
    <property type="evidence" value="ECO:0007669"/>
    <property type="project" value="TreeGrafter"/>
</dbReference>
<dbReference type="GO" id="GO:0003713">
    <property type="term" value="F:transcription coactivator activity"/>
    <property type="evidence" value="ECO:0007669"/>
    <property type="project" value="TreeGrafter"/>
</dbReference>
<dbReference type="Pfam" id="PF02291">
    <property type="entry name" value="TFIID-31kDa"/>
    <property type="match status" value="1"/>
</dbReference>
<protein>
    <submittedName>
        <fullName evidence="7">Transcription initiation factor TFIID subunit 9</fullName>
    </submittedName>
</protein>
<dbReference type="Proteomes" id="UP001220961">
    <property type="component" value="Chromosome 1"/>
</dbReference>
<keyword evidence="4" id="KW-0804">Transcription</keyword>
<proteinExistence type="inferred from homology"/>
<dbReference type="GO" id="GO:0016251">
    <property type="term" value="F:RNA polymerase II general transcription initiation factor activity"/>
    <property type="evidence" value="ECO:0007669"/>
    <property type="project" value="TreeGrafter"/>
</dbReference>
<keyword evidence="3" id="KW-0805">Transcription regulation</keyword>
<evidence type="ECO:0000313" key="7">
    <source>
        <dbReference type="EMBL" id="WFD18485.1"/>
    </source>
</evidence>
<evidence type="ECO:0000256" key="3">
    <source>
        <dbReference type="ARBA" id="ARBA00023015"/>
    </source>
</evidence>
<evidence type="ECO:0000256" key="1">
    <source>
        <dbReference type="ARBA" id="ARBA00004123"/>
    </source>
</evidence>
<dbReference type="AlphaFoldDB" id="A0AAF0E3Z8"/>
<keyword evidence="5" id="KW-0539">Nucleus</keyword>
<comment type="subcellular location">
    <subcellularLocation>
        <location evidence="1">Nucleus</location>
    </subcellularLocation>
</comment>
<reference evidence="7" key="1">
    <citation type="submission" date="2023-03" db="EMBL/GenBank/DDBJ databases">
        <title>Mating type loci evolution in Malassezia.</title>
        <authorList>
            <person name="Coelho M.A."/>
        </authorList>
    </citation>
    <scope>NUCLEOTIDE SEQUENCE</scope>
    <source>
        <strain evidence="7">CBS 10434</strain>
    </source>
</reference>
<evidence type="ECO:0000256" key="5">
    <source>
        <dbReference type="ARBA" id="ARBA00023242"/>
    </source>
</evidence>
<dbReference type="CDD" id="cd07979">
    <property type="entry name" value="HFD_TAF9"/>
    <property type="match status" value="1"/>
</dbReference>
<evidence type="ECO:0000313" key="8">
    <source>
        <dbReference type="Proteomes" id="UP001220961"/>
    </source>
</evidence>
<dbReference type="PANTHER" id="PTHR48068:SF4">
    <property type="entry name" value="TATA-BOX BINDING PROTEIN ASSOCIATED FACTOR 9"/>
    <property type="match status" value="1"/>
</dbReference>